<comment type="caution">
    <text evidence="9">The sequence shown here is derived from an EMBL/GenBank/DDBJ whole genome shotgun (WGS) entry which is preliminary data.</text>
</comment>
<dbReference type="Gene3D" id="1.20.1600.10">
    <property type="entry name" value="Outer membrane efflux proteins (OEP)"/>
    <property type="match status" value="1"/>
</dbReference>
<dbReference type="EMBL" id="BAABFL010000479">
    <property type="protein sequence ID" value="GAA4652684.1"/>
    <property type="molecule type" value="Genomic_DNA"/>
</dbReference>
<evidence type="ECO:0000256" key="1">
    <source>
        <dbReference type="ARBA" id="ARBA00004442"/>
    </source>
</evidence>
<proteinExistence type="inferred from homology"/>
<organism evidence="9 10">
    <name type="scientific">Kistimonas scapharcae</name>
    <dbReference type="NCBI Taxonomy" id="1036133"/>
    <lineage>
        <taxon>Bacteria</taxon>
        <taxon>Pseudomonadati</taxon>
        <taxon>Pseudomonadota</taxon>
        <taxon>Gammaproteobacteria</taxon>
        <taxon>Oceanospirillales</taxon>
        <taxon>Endozoicomonadaceae</taxon>
        <taxon>Kistimonas</taxon>
    </lineage>
</organism>
<comment type="subcellular location">
    <subcellularLocation>
        <location evidence="1">Cell outer membrane</location>
    </subcellularLocation>
</comment>
<dbReference type="PANTHER" id="PTHR30026">
    <property type="entry name" value="OUTER MEMBRANE PROTEIN TOLC"/>
    <property type="match status" value="1"/>
</dbReference>
<comment type="similarity">
    <text evidence="2">Belongs to the outer membrane factor (OMF) (TC 1.B.17) family.</text>
</comment>
<keyword evidence="5" id="KW-0812">Transmembrane</keyword>
<name>A0ABP8VAX7_9GAMM</name>
<keyword evidence="7" id="KW-0998">Cell outer membrane</keyword>
<sequence>MGTMNNARWRKTTRAIRVAGLLLAGVGVAQAEDLSDIYQQALNNDPTYLAGIHQFSADVEGYIQARSSLLPTVSFNVSRTENKQDIKSSDNQVFGSGSTSYPTDEYTLSITQSIYSYSNWARLRQAEALNERYQGELAALEQNLLIRTAEAYFAALAVHEENTYIAAEEKAVKQHFELIEAKRKDGLARETDFLDAQARYLQTKARALEIRTRLKDSLEMVSELTGNTPASLALLRVSVPMASPDPASTDEWLSTALEYNPELKIRTNAVEAAREEVKSLKGGHYPTLDLDISYNNNDTQGSLYGGGSEVTTTAATVSLNIPIYSGGLVSSRVRAATDLLSRTMQELELEQRAVKRQTLSAYDGILTDIAKVESLAKSVESYELAVEAKRVGFSSGLTTSLSVLDAERDLFFARSEYARARYGYILNTLRLKRAVGVLSEADLTQVNGLLTGDQAGSAHLSAYSRTTTLAVVGQAD</sequence>
<evidence type="ECO:0000256" key="4">
    <source>
        <dbReference type="ARBA" id="ARBA00022452"/>
    </source>
</evidence>
<accession>A0ABP8VAX7</accession>
<dbReference type="NCBIfam" id="TIGR01844">
    <property type="entry name" value="type_I_sec_TolC"/>
    <property type="match status" value="1"/>
</dbReference>
<protein>
    <submittedName>
        <fullName evidence="9">TolC family outer membrane protein</fullName>
    </submittedName>
</protein>
<dbReference type="InterPro" id="IPR010130">
    <property type="entry name" value="T1SS_OMP_TolC"/>
</dbReference>
<dbReference type="InterPro" id="IPR003423">
    <property type="entry name" value="OMP_efflux"/>
</dbReference>
<keyword evidence="3" id="KW-0813">Transport</keyword>
<keyword evidence="4" id="KW-1134">Transmembrane beta strand</keyword>
<keyword evidence="8" id="KW-0732">Signal</keyword>
<evidence type="ECO:0000256" key="7">
    <source>
        <dbReference type="ARBA" id="ARBA00023237"/>
    </source>
</evidence>
<evidence type="ECO:0000313" key="9">
    <source>
        <dbReference type="EMBL" id="GAA4652684.1"/>
    </source>
</evidence>
<dbReference type="InterPro" id="IPR051906">
    <property type="entry name" value="TolC-like"/>
</dbReference>
<evidence type="ECO:0000256" key="8">
    <source>
        <dbReference type="SAM" id="SignalP"/>
    </source>
</evidence>
<evidence type="ECO:0000313" key="10">
    <source>
        <dbReference type="Proteomes" id="UP001500604"/>
    </source>
</evidence>
<dbReference type="Pfam" id="PF02321">
    <property type="entry name" value="OEP"/>
    <property type="match status" value="2"/>
</dbReference>
<gene>
    <name evidence="9" type="ORF">GCM10023116_49680</name>
</gene>
<keyword evidence="10" id="KW-1185">Reference proteome</keyword>
<feature type="chain" id="PRO_5045985461" evidence="8">
    <location>
        <begin position="32"/>
        <end position="476"/>
    </location>
</feature>
<evidence type="ECO:0000256" key="5">
    <source>
        <dbReference type="ARBA" id="ARBA00022692"/>
    </source>
</evidence>
<reference evidence="10" key="1">
    <citation type="journal article" date="2019" name="Int. J. Syst. Evol. Microbiol.">
        <title>The Global Catalogue of Microorganisms (GCM) 10K type strain sequencing project: providing services to taxonomists for standard genome sequencing and annotation.</title>
        <authorList>
            <consortium name="The Broad Institute Genomics Platform"/>
            <consortium name="The Broad Institute Genome Sequencing Center for Infectious Disease"/>
            <person name="Wu L."/>
            <person name="Ma J."/>
        </authorList>
    </citation>
    <scope>NUCLEOTIDE SEQUENCE [LARGE SCALE GENOMIC DNA]</scope>
    <source>
        <strain evidence="10">JCM 17805</strain>
    </source>
</reference>
<evidence type="ECO:0000256" key="3">
    <source>
        <dbReference type="ARBA" id="ARBA00022448"/>
    </source>
</evidence>
<dbReference type="SUPFAM" id="SSF56954">
    <property type="entry name" value="Outer membrane efflux proteins (OEP)"/>
    <property type="match status" value="1"/>
</dbReference>
<feature type="signal peptide" evidence="8">
    <location>
        <begin position="1"/>
        <end position="31"/>
    </location>
</feature>
<keyword evidence="6" id="KW-0472">Membrane</keyword>
<evidence type="ECO:0000256" key="2">
    <source>
        <dbReference type="ARBA" id="ARBA00007613"/>
    </source>
</evidence>
<dbReference type="PANTHER" id="PTHR30026:SF20">
    <property type="entry name" value="OUTER MEMBRANE PROTEIN TOLC"/>
    <property type="match status" value="1"/>
</dbReference>
<evidence type="ECO:0000256" key="6">
    <source>
        <dbReference type="ARBA" id="ARBA00023136"/>
    </source>
</evidence>
<dbReference type="Proteomes" id="UP001500604">
    <property type="component" value="Unassembled WGS sequence"/>
</dbReference>